<evidence type="ECO:0000313" key="1">
    <source>
        <dbReference type="EMBL" id="MCD3195688.1"/>
    </source>
</evidence>
<reference evidence="1" key="1">
    <citation type="submission" date="2020-02" db="EMBL/GenBank/DDBJ databases">
        <authorList>
            <person name="Fillo S."/>
            <person name="Giordani F."/>
            <person name="Tonon E."/>
            <person name="Drigo I."/>
            <person name="Anselmo A."/>
            <person name="Fortunato A."/>
            <person name="Bano L."/>
            <person name="Lista F."/>
        </authorList>
    </citation>
    <scope>NUCLEOTIDE SEQUENCE</scope>
    <source>
        <strain evidence="1">IZSVe-TV_9877_3_12</strain>
    </source>
</reference>
<sequence length="152" mass="17946">MPNLFPESIEFEENNIEELLEEPSEFKGSYLFDFKKREFVKNPDGTIAKCDAFKAYIQWCNKALLTPRYKLAYDDLYGQEFKSIIGSGLSKPAIELEIKRMTIETLMVHPKTKDVTNFKFKWSNNKEELYYIFEVLTTTYEKTILDNIVKVR</sequence>
<dbReference type="RefSeq" id="WP_003378029.1">
    <property type="nucleotide sequence ID" value="NZ_JAAMYB010000015.1"/>
</dbReference>
<accession>A0A9Q3Z1S0</accession>
<dbReference type="Proteomes" id="UP000813637">
    <property type="component" value="Unassembled WGS sequence"/>
</dbReference>
<dbReference type="Pfam" id="PF10934">
    <property type="entry name" value="Sheath_initiator"/>
    <property type="match status" value="1"/>
</dbReference>
<protein>
    <submittedName>
        <fullName evidence="1">DUF2634 domain-containing protein</fullName>
    </submittedName>
</protein>
<proteinExistence type="predicted"/>
<evidence type="ECO:0000313" key="2">
    <source>
        <dbReference type="Proteomes" id="UP000813637"/>
    </source>
</evidence>
<name>A0A9Q3Z1S0_CLOBO</name>
<reference evidence="1" key="2">
    <citation type="journal article" date="2021" name="Microorganisms">
        <title>Extensive Genome Exploration of Clostridium botulinum Group III Field Strains.</title>
        <authorList>
            <person name="Fillo S."/>
            <person name="Giordani F."/>
            <person name="Tonon E."/>
            <person name="Drigo I."/>
            <person name="Anselmo A."/>
            <person name="Fortunato A."/>
            <person name="Lista F."/>
            <person name="Bano L."/>
        </authorList>
    </citation>
    <scope>NUCLEOTIDE SEQUENCE</scope>
    <source>
        <strain evidence="1">IZSVe-TV_9877_3_12</strain>
    </source>
</reference>
<organism evidence="1 2">
    <name type="scientific">Clostridium botulinum C</name>
    <dbReference type="NCBI Taxonomy" id="36828"/>
    <lineage>
        <taxon>Bacteria</taxon>
        <taxon>Bacillati</taxon>
        <taxon>Bacillota</taxon>
        <taxon>Clostridia</taxon>
        <taxon>Eubacteriales</taxon>
        <taxon>Clostridiaceae</taxon>
        <taxon>Clostridium</taxon>
    </lineage>
</organism>
<gene>
    <name evidence="1" type="ORF">G8S53_10415</name>
</gene>
<comment type="caution">
    <text evidence="1">The sequence shown here is derived from an EMBL/GenBank/DDBJ whole genome shotgun (WGS) entry which is preliminary data.</text>
</comment>
<dbReference type="EMBL" id="JAAMYB010000015">
    <property type="protein sequence ID" value="MCD3195688.1"/>
    <property type="molecule type" value="Genomic_DNA"/>
</dbReference>
<dbReference type="AlphaFoldDB" id="A0A9Q3Z1S0"/>
<dbReference type="InterPro" id="IPR020288">
    <property type="entry name" value="Sheath_initiator"/>
</dbReference>